<dbReference type="Pfam" id="PF03765">
    <property type="entry name" value="CRAL_TRIO_N"/>
    <property type="match status" value="1"/>
</dbReference>
<evidence type="ECO:0000313" key="2">
    <source>
        <dbReference type="Ensembl" id="ENSP00000399596.1"/>
    </source>
</evidence>
<reference evidence="2 3" key="2">
    <citation type="journal article" date="2004" name="Nature">
        <title>Finishing the euchromatic sequence of the human genome.</title>
        <authorList>
            <consortium name="International Human Genome Sequencing Consortium"/>
        </authorList>
    </citation>
    <scope>NUCLEOTIDE SEQUENCE [LARGE SCALE GENOMIC DNA]</scope>
</reference>
<gene>
    <name evidence="2" type="primary">SEC14L2</name>
</gene>
<keyword evidence="4 5" id="KW-1267">Proteomics identification</keyword>
<dbReference type="PANTHER" id="PTHR23324">
    <property type="entry name" value="SEC14 RELATED PROTEIN"/>
    <property type="match status" value="1"/>
</dbReference>
<dbReference type="Bgee" id="ENSG00000100003">
    <property type="expression patterns" value="Expressed in right lobe of liver and 133 other cell types or tissues"/>
</dbReference>
<dbReference type="VEuPathDB" id="HostDB:ENSG00000100003"/>
<reference evidence="2 3" key="3">
    <citation type="journal article" date="2008" name="Genome Biol.">
        <title>Finishing the finished human chromosome 22 sequence.</title>
        <authorList>
            <person name="Cole C.G."/>
            <person name="McCann O.T."/>
            <person name="Collins J.E."/>
            <person name="Oliver K."/>
            <person name="Willey D."/>
            <person name="Gribble S.M."/>
            <person name="Yang F."/>
            <person name="McLaren K."/>
            <person name="Rogers J."/>
            <person name="Ning Z."/>
            <person name="Beare D.M."/>
            <person name="Dunham I."/>
        </authorList>
    </citation>
    <scope>NUCLEOTIDE SEQUENCE [LARGE SCALE GENOMIC DNA]</scope>
</reference>
<evidence type="ECO:0000313" key="3">
    <source>
        <dbReference type="Proteomes" id="UP000005640"/>
    </source>
</evidence>
<dbReference type="OrthoDB" id="1434354at2759"/>
<feature type="domain" description="CRAL/TRIO N-terminal" evidence="1">
    <location>
        <begin position="60"/>
        <end position="85"/>
    </location>
</feature>
<evidence type="ECO:0007829" key="5">
    <source>
        <dbReference type="ProteomicsDB" id="C9JTM4"/>
    </source>
</evidence>
<dbReference type="GeneTree" id="ENSGT00940000160650"/>
<dbReference type="Proteomes" id="UP000005640">
    <property type="component" value="Chromosome 22"/>
</dbReference>
<dbReference type="ChiTaRS" id="SEC14L2">
    <property type="organism name" value="human"/>
</dbReference>
<reference evidence="2" key="6">
    <citation type="submission" date="2025-09" db="UniProtKB">
        <authorList>
            <consortium name="Ensembl"/>
        </authorList>
    </citation>
    <scope>IDENTIFICATION</scope>
</reference>
<organism evidence="2 3">
    <name type="scientific">Homo sapiens</name>
    <name type="common">Human</name>
    <dbReference type="NCBI Taxonomy" id="9606"/>
    <lineage>
        <taxon>Eukaryota</taxon>
        <taxon>Metazoa</taxon>
        <taxon>Chordata</taxon>
        <taxon>Craniata</taxon>
        <taxon>Vertebrata</taxon>
        <taxon>Euteleostomi</taxon>
        <taxon>Mammalia</taxon>
        <taxon>Eutheria</taxon>
        <taxon>Euarchontoglires</taxon>
        <taxon>Primates</taxon>
        <taxon>Haplorrhini</taxon>
        <taxon>Catarrhini</taxon>
        <taxon>Hominidae</taxon>
        <taxon>Homo</taxon>
    </lineage>
</organism>
<name>C9JTM4_HUMAN</name>
<dbReference type="UCSC" id="uc062dct.1">
    <property type="organism name" value="human"/>
</dbReference>
<dbReference type="EMBL" id="AC004832">
    <property type="status" value="NOT_ANNOTATED_CDS"/>
    <property type="molecule type" value="Genomic_DNA"/>
</dbReference>
<dbReference type="HOGENOM" id="CLU_1997712_0_0_1"/>
<reference evidence="2 3" key="1">
    <citation type="journal article" date="2001" name="Nature">
        <title>Initial sequencing and analysis of the human genome.</title>
        <authorList>
            <consortium name="International Human Genome Sequencing Consortium"/>
            <person name="Lander E.S."/>
            <person name="Linton L.M."/>
            <person name="Birren B."/>
            <person name="Nusbaum C."/>
            <person name="Zody M.C."/>
            <person name="Baldwin J."/>
            <person name="Devon K."/>
            <person name="Dewar K."/>
            <person name="Doyle M."/>
            <person name="FitzHugh W."/>
            <person name="Funke R."/>
            <person name="Gage D."/>
            <person name="Harris K."/>
            <person name="Heaford A."/>
            <person name="Howland J."/>
            <person name="Kann L."/>
            <person name="Lehoczky J."/>
            <person name="LeVine R."/>
            <person name="McEwan P."/>
            <person name="McKernan K."/>
            <person name="Meldrim J."/>
            <person name="Mesirov J.P."/>
            <person name="Miranda C."/>
            <person name="Morris W."/>
            <person name="Naylor J."/>
            <person name="Raymond C."/>
            <person name="Rosetti M."/>
            <person name="Santos R."/>
            <person name="Sheridan A."/>
            <person name="Sougnez C."/>
            <person name="Stange-Thomann N."/>
            <person name="Stojanovic N."/>
            <person name="Subramanian A."/>
            <person name="Wyman D."/>
            <person name="Rogers J."/>
            <person name="Sulston J."/>
            <person name="Ainscough R."/>
            <person name="Beck S."/>
            <person name="Bentley D."/>
            <person name="Burton J."/>
            <person name="Clee C."/>
            <person name="Carter N."/>
            <person name="Coulson A."/>
            <person name="Deadman R."/>
            <person name="Deloukas P."/>
            <person name="Dunham A."/>
            <person name="Dunham I."/>
            <person name="Durbin R."/>
            <person name="French L."/>
            <person name="Grafham D."/>
            <person name="Gregory S."/>
            <person name="Hubbard T."/>
            <person name="Humphray S."/>
            <person name="Hunt A."/>
            <person name="Jones M."/>
            <person name="Lloyd C."/>
            <person name="McMurray A."/>
            <person name="Matthews L."/>
            <person name="Mercer S."/>
            <person name="Milne S."/>
            <person name="Mullikin J.C."/>
            <person name="Mungall A."/>
            <person name="Plumb R."/>
            <person name="Ross M."/>
            <person name="Shownkeen R."/>
            <person name="Sims S."/>
            <person name="Waterston R.H."/>
            <person name="Wilson R.K."/>
            <person name="Hillier L.W."/>
            <person name="McPherson J.D."/>
            <person name="Marra M.A."/>
            <person name="Mardis E.R."/>
            <person name="Fulton L.A."/>
            <person name="Chinwalla A.T."/>
            <person name="Pepin K.H."/>
            <person name="Gish W.R."/>
            <person name="Chissoe S.L."/>
            <person name="Wendl M.C."/>
            <person name="Delehaunty K.D."/>
            <person name="Miner T.L."/>
            <person name="Delehaunty A."/>
            <person name="Kramer J.B."/>
            <person name="Cook L.L."/>
            <person name="Fulton R.S."/>
            <person name="Johnson D.L."/>
            <person name="Minx P.J."/>
            <person name="Clifton S.W."/>
            <person name="Hawkins T."/>
            <person name="Branscomb E."/>
            <person name="Predki P."/>
            <person name="Richardson P."/>
            <person name="Wenning S."/>
            <person name="Slezak T."/>
            <person name="Doggett N."/>
            <person name="Cheng J.F."/>
            <person name="Olsen A."/>
            <person name="Lucas S."/>
            <person name="Elkin C."/>
            <person name="Uberbacher E."/>
            <person name="Frazier M."/>
            <person name="Gibbs R.A."/>
            <person name="Muzny D.M."/>
            <person name="Scherer S.E."/>
            <person name="Bouck J.B."/>
            <person name="Sodergren E.J."/>
            <person name="Worley K.C."/>
            <person name="Rives C.M."/>
            <person name="Gorrell J.H."/>
            <person name="Metzker M.L."/>
            <person name="Naylor S.L."/>
            <person name="Kucherlapati R.S."/>
            <person name="Nelson D.L."/>
            <person name="Weinstock G.M."/>
            <person name="Sakaki Y."/>
            <person name="Fujiyama A."/>
            <person name="Hattori M."/>
            <person name="Yada T."/>
            <person name="Toyoda A."/>
            <person name="Itoh T."/>
            <person name="Kawagoe C."/>
            <person name="Watanabe H."/>
            <person name="Totoki Y."/>
            <person name="Taylor T."/>
            <person name="Weissenbach J."/>
            <person name="Heilig R."/>
            <person name="Saurin W."/>
            <person name="Artiguenave F."/>
            <person name="Brottier P."/>
            <person name="Bruls T."/>
            <person name="Pelletier E."/>
            <person name="Robert C."/>
            <person name="Wincker P."/>
            <person name="Smith D.R."/>
            <person name="Doucette-Stamm L."/>
            <person name="Rubenfield M."/>
            <person name="Weinstock K."/>
            <person name="Lee H.M."/>
            <person name="Dubois J."/>
            <person name="Rosenthal A."/>
            <person name="Platzer M."/>
            <person name="Nyakatura G."/>
            <person name="Taudien S."/>
            <person name="Rump A."/>
            <person name="Yang H."/>
            <person name="Yu J."/>
            <person name="Wang J."/>
            <person name="Huang G."/>
            <person name="Gu J."/>
            <person name="Hood L."/>
            <person name="Rowen L."/>
            <person name="Madan A."/>
            <person name="Qin S."/>
            <person name="Davis R.W."/>
            <person name="Federspiel N.A."/>
            <person name="Abola A.P."/>
            <person name="Proctor M.J."/>
            <person name="Myers R.M."/>
            <person name="Schmutz J."/>
            <person name="Dickson M."/>
            <person name="Grimwood J."/>
            <person name="Cox D.R."/>
            <person name="Olson M.V."/>
            <person name="Kaul R."/>
            <person name="Raymond C."/>
            <person name="Shimizu N."/>
            <person name="Kawasaki K."/>
            <person name="Minoshima S."/>
            <person name="Evans G.A."/>
            <person name="Athanasiou M."/>
            <person name="Schultz R."/>
            <person name="Roe B.A."/>
            <person name="Chen F."/>
            <person name="Pan H."/>
            <person name="Ramser J."/>
            <person name="Lehrach H."/>
            <person name="Reinhardt R."/>
            <person name="McCombie W.R."/>
            <person name="de la Bastide M."/>
            <person name="Dedhia N."/>
            <person name="Blocker H."/>
            <person name="Hornischer K."/>
            <person name="Nordsiek G."/>
            <person name="Agarwala R."/>
            <person name="Aravind L."/>
            <person name="Bailey J.A."/>
            <person name="Bateman A."/>
            <person name="Batzoglou S."/>
            <person name="Birney E."/>
            <person name="Bork P."/>
            <person name="Brown D.G."/>
            <person name="Burge C.B."/>
            <person name="Cerutti L."/>
            <person name="Chen H.C."/>
            <person name="Church D."/>
            <person name="Clamp M."/>
            <person name="Copley R.R."/>
            <person name="Doerks T."/>
            <person name="Eddy S.R."/>
            <person name="Eichler E.E."/>
            <person name="Furey T.S."/>
            <person name="Galagan J."/>
            <person name="Gilbert J.G."/>
            <person name="Harmon C."/>
            <person name="Hayashizaki Y."/>
            <person name="Haussler D."/>
            <person name="Hermjakob H."/>
            <person name="Hokamp K."/>
            <person name="Jang W."/>
            <person name="Johnson L.S."/>
            <person name="Jones T.A."/>
            <person name="Kasif S."/>
            <person name="Kaspryzk A."/>
            <person name="Kennedy S."/>
            <person name="Kent W.J."/>
            <person name="Kitts P."/>
            <person name="Koonin E.V."/>
            <person name="Korf I."/>
            <person name="Kulp D."/>
            <person name="Lancet D."/>
            <person name="Lowe T.M."/>
            <person name="McLysaght A."/>
            <person name="Mikkelsen T."/>
            <person name="Moran J.V."/>
            <person name="Mulder N."/>
            <person name="Pollara V.J."/>
            <person name="Ponting C.P."/>
            <person name="Schuler G."/>
            <person name="Schultz J."/>
            <person name="Slater G."/>
            <person name="Smit A.F."/>
            <person name="Stupka E."/>
            <person name="Szustakowski J."/>
            <person name="Thierry-Mieg D."/>
            <person name="Thierry-Mieg J."/>
            <person name="Wagner L."/>
            <person name="Wallis J."/>
            <person name="Wheeler R."/>
            <person name="Williams A."/>
            <person name="Wolf Y.I."/>
            <person name="Wolfe K.H."/>
            <person name="Yang S.P."/>
            <person name="Yeh R.F."/>
            <person name="Collins F."/>
            <person name="Guyer M.S."/>
            <person name="Peterson J."/>
            <person name="Felsenfeld A."/>
            <person name="Wetterstrand K.A."/>
            <person name="Patrinos A."/>
            <person name="Morgan M.J."/>
            <person name="de Jong P."/>
            <person name="Catanese J.J."/>
            <person name="Osoegawa K."/>
            <person name="Shizuya H."/>
            <person name="Choi S."/>
            <person name="Chen Y.J."/>
        </authorList>
    </citation>
    <scope>NUCLEOTIDE SEQUENCE [LARGE SCALE GENOMIC DNA]</scope>
</reference>
<dbReference type="Antibodypedia" id="10725">
    <property type="antibodies" value="280 antibodies from 24 providers"/>
</dbReference>
<accession>C9JTM4</accession>
<dbReference type="PANTHER" id="PTHR23324:SF90">
    <property type="entry name" value="SEC14-LIKE PROTEIN 2"/>
    <property type="match status" value="1"/>
</dbReference>
<sequence>MPCFIGSRVRPPLSSLCSPANSSSFHGAEDHGGKSVCSGLRQTRFRENVQDVLPALPNPDDYFLLRWLRARSFDLQKSEAMLRKHVEFRKQKDIDNIISWQPPEVIQQYLSGGMCGYDLDGCPVW</sequence>
<reference evidence="2" key="5">
    <citation type="submission" date="2025-08" db="UniProtKB">
        <authorList>
            <consortium name="Ensembl"/>
        </authorList>
    </citation>
    <scope>IDENTIFICATION</scope>
</reference>
<protein>
    <submittedName>
        <fullName evidence="2">SEC14 like lipid binding 2</fullName>
    </submittedName>
</protein>
<dbReference type="InterPro" id="IPR011074">
    <property type="entry name" value="CRAL/TRIO_N_dom"/>
</dbReference>
<dbReference type="InterPro" id="IPR036865">
    <property type="entry name" value="CRAL-TRIO_dom_sf"/>
</dbReference>
<dbReference type="MassIVE" id="C9JTM4"/>
<dbReference type="SUPFAM" id="SSF46938">
    <property type="entry name" value="CRAL/TRIO N-terminal domain"/>
    <property type="match status" value="1"/>
</dbReference>
<reference evidence="6" key="4">
    <citation type="journal article" date="2014" name="J. Proteomics">
        <title>An enzyme assisted RP-RPLC approach for in-depth analysis of human liver phosphoproteome.</title>
        <authorList>
            <person name="Bian Y."/>
            <person name="Song C."/>
            <person name="Cheng K."/>
            <person name="Dong M."/>
            <person name="Wang F."/>
            <person name="Huang J."/>
            <person name="Sun D."/>
            <person name="Wang L."/>
            <person name="Ye M."/>
            <person name="Zou H."/>
        </authorList>
    </citation>
    <scope>IDENTIFICATION BY MASS SPECTROMETRY [LARGE SCALE ANALYSIS]</scope>
</reference>
<dbReference type="Ensembl" id="ENST00000415072.1">
    <property type="protein sequence ID" value="ENSP00000399596.1"/>
    <property type="gene ID" value="ENSG00000100003.18"/>
</dbReference>
<dbReference type="ExpressionAtlas" id="C9JTM4">
    <property type="expression patterns" value="baseline and differential"/>
</dbReference>
<dbReference type="SMART" id="SM01100">
    <property type="entry name" value="CRAL_TRIO_N"/>
    <property type="match status" value="1"/>
</dbReference>
<evidence type="ECO:0000259" key="1">
    <source>
        <dbReference type="SMART" id="SM01100"/>
    </source>
</evidence>
<dbReference type="InterPro" id="IPR036273">
    <property type="entry name" value="CRAL/TRIO_N_dom_sf"/>
</dbReference>
<evidence type="ECO:0007829" key="6">
    <source>
        <dbReference type="PubMed" id="24275569"/>
    </source>
</evidence>
<feature type="non-terminal residue" evidence="2">
    <location>
        <position position="125"/>
    </location>
</feature>
<dbReference type="AlphaFoldDB" id="C9JTM4"/>
<evidence type="ECO:0007829" key="4">
    <source>
        <dbReference type="PeptideAtlas" id="C9JTM4"/>
    </source>
</evidence>
<dbReference type="EMBL" id="KF511442">
    <property type="status" value="NOT_ANNOTATED_CDS"/>
    <property type="molecule type" value="Genomic_DNA"/>
</dbReference>
<proteinExistence type="evidence at protein level"/>
<dbReference type="ProteomicsDB" id="11612"/>
<keyword evidence="3" id="KW-1185">Reference proteome</keyword>
<dbReference type="Gene3D" id="3.40.525.10">
    <property type="entry name" value="CRAL-TRIO lipid binding domain"/>
    <property type="match status" value="1"/>
</dbReference>
<dbReference type="InterPro" id="IPR051064">
    <property type="entry name" value="SEC14/CRAL-TRIO_domain"/>
</dbReference>
<dbReference type="HGNC" id="HGNC:10699">
    <property type="gene designation" value="SEC14L2"/>
</dbReference>
<dbReference type="SMR" id="C9JTM4"/>
<dbReference type="OpenTargets" id="ENSG00000100003"/>